<reference evidence="3" key="1">
    <citation type="submission" date="2010-05" db="EMBL/GenBank/DDBJ databases">
        <title>The complete genome of Truepera radiovictris DSM 17093.</title>
        <authorList>
            <consortium name="US DOE Joint Genome Institute (JGI-PGF)"/>
            <person name="Lucas S."/>
            <person name="Copeland A."/>
            <person name="Lapidus A."/>
            <person name="Glavina del Rio T."/>
            <person name="Dalin E."/>
            <person name="Tice H."/>
            <person name="Bruce D."/>
            <person name="Goodwin L."/>
            <person name="Pitluck S."/>
            <person name="Kyrpides N."/>
            <person name="Mavromatis K."/>
            <person name="Ovchinnikova G."/>
            <person name="Munk A.C."/>
            <person name="Detter J.C."/>
            <person name="Han C."/>
            <person name="Tapia R."/>
            <person name="Land M."/>
            <person name="Hauser L."/>
            <person name="Markowitz V."/>
            <person name="Cheng J.-F."/>
            <person name="Hugenholtz P."/>
            <person name="Woyke T."/>
            <person name="Wu D."/>
            <person name="Tindall B."/>
            <person name="Pomrenke H.G."/>
            <person name="Brambilla E."/>
            <person name="Klenk H.-P."/>
            <person name="Eisen J.A."/>
        </authorList>
    </citation>
    <scope>NUCLEOTIDE SEQUENCE [LARGE SCALE GENOMIC DNA]</scope>
    <source>
        <strain evidence="3">DSM 17093 / CIP 108686 / LMG 22925 / RQ-24</strain>
    </source>
</reference>
<feature type="domain" description="N-acetyltransferase" evidence="1">
    <location>
        <begin position="57"/>
        <end position="210"/>
    </location>
</feature>
<dbReference type="Pfam" id="PF00583">
    <property type="entry name" value="Acetyltransf_1"/>
    <property type="match status" value="1"/>
</dbReference>
<evidence type="ECO:0000313" key="3">
    <source>
        <dbReference type="Proteomes" id="UP000000379"/>
    </source>
</evidence>
<dbReference type="HOGENOM" id="CLU_086044_1_0_0"/>
<dbReference type="AlphaFoldDB" id="D7CXU6"/>
<dbReference type="OrthoDB" id="9802340at2"/>
<keyword evidence="3" id="KW-1185">Reference proteome</keyword>
<dbReference type="InterPro" id="IPR051822">
    <property type="entry name" value="Glycosyl_Hydrolase_84"/>
</dbReference>
<protein>
    <submittedName>
        <fullName evidence="2">GCN5-related N-acetyltransferase</fullName>
    </submittedName>
</protein>
<sequence length="210" mass="23448">MDAKPQPAPGFSLRSYHPEDLGAVYRICLETGDTGEDATHLYRDPELLGHLYAGPYVTLEPELAFVLEDAAGVCGYVLGARDSSAFYARLEAEWFPPLRARYPEPEGDPDTWTRDEHLITHLYTAPPQDEALFGRYPSHLHIDLLKRAQGRGNGRALMAALFAALRAQGSPGVHLGTSPQNVRAERFYRKLGFRELKREPPYTLVMGRGL</sequence>
<dbReference type="GO" id="GO:0016747">
    <property type="term" value="F:acyltransferase activity, transferring groups other than amino-acyl groups"/>
    <property type="evidence" value="ECO:0007669"/>
    <property type="project" value="InterPro"/>
</dbReference>
<dbReference type="InterPro" id="IPR016181">
    <property type="entry name" value="Acyl_CoA_acyltransferase"/>
</dbReference>
<dbReference type="PROSITE" id="PS51186">
    <property type="entry name" value="GNAT"/>
    <property type="match status" value="1"/>
</dbReference>
<dbReference type="PANTHER" id="PTHR13170">
    <property type="entry name" value="O-GLCNACASE"/>
    <property type="match status" value="1"/>
</dbReference>
<accession>D7CXU6</accession>
<name>D7CXU6_TRURR</name>
<dbReference type="RefSeq" id="WP_013176686.1">
    <property type="nucleotide sequence ID" value="NC_014221.1"/>
</dbReference>
<reference evidence="2 3" key="2">
    <citation type="journal article" date="2011" name="Stand. Genomic Sci.">
        <title>Complete genome sequence of Truepera radiovictrix type strain (RQ-24).</title>
        <authorList>
            <person name="Ivanova N."/>
            <person name="Rohde C."/>
            <person name="Munk C."/>
            <person name="Nolan M."/>
            <person name="Lucas S."/>
            <person name="Del Rio T.G."/>
            <person name="Tice H."/>
            <person name="Deshpande S."/>
            <person name="Cheng J.F."/>
            <person name="Tapia R."/>
            <person name="Han C."/>
            <person name="Goodwin L."/>
            <person name="Pitluck S."/>
            <person name="Liolios K."/>
            <person name="Mavromatis K."/>
            <person name="Mikhailova N."/>
            <person name="Pati A."/>
            <person name="Chen A."/>
            <person name="Palaniappan K."/>
            <person name="Land M."/>
            <person name="Hauser L."/>
            <person name="Chang Y.J."/>
            <person name="Jeffries C.D."/>
            <person name="Brambilla E."/>
            <person name="Rohde M."/>
            <person name="Goker M."/>
            <person name="Tindall B.J."/>
            <person name="Woyke T."/>
            <person name="Bristow J."/>
            <person name="Eisen J.A."/>
            <person name="Markowitz V."/>
            <person name="Hugenholtz P."/>
            <person name="Kyrpides N.C."/>
            <person name="Klenk H.P."/>
            <person name="Lapidus A."/>
        </authorList>
    </citation>
    <scope>NUCLEOTIDE SEQUENCE [LARGE SCALE GENOMIC DNA]</scope>
    <source>
        <strain evidence="3">DSM 17093 / CIP 108686 / LMG 22925 / RQ-24</strain>
    </source>
</reference>
<dbReference type="KEGG" id="tra:Trad_0164"/>
<dbReference type="SUPFAM" id="SSF55729">
    <property type="entry name" value="Acyl-CoA N-acyltransferases (Nat)"/>
    <property type="match status" value="1"/>
</dbReference>
<organism evidence="2 3">
    <name type="scientific">Truepera radiovictrix (strain DSM 17093 / CIP 108686 / LMG 22925 / RQ-24)</name>
    <dbReference type="NCBI Taxonomy" id="649638"/>
    <lineage>
        <taxon>Bacteria</taxon>
        <taxon>Thermotogati</taxon>
        <taxon>Deinococcota</taxon>
        <taxon>Deinococci</taxon>
        <taxon>Trueperales</taxon>
        <taxon>Trueperaceae</taxon>
        <taxon>Truepera</taxon>
    </lineage>
</organism>
<dbReference type="InterPro" id="IPR000182">
    <property type="entry name" value="GNAT_dom"/>
</dbReference>
<gene>
    <name evidence="2" type="ordered locus">Trad_0164</name>
</gene>
<dbReference type="Proteomes" id="UP000000379">
    <property type="component" value="Chromosome"/>
</dbReference>
<dbReference type="STRING" id="649638.Trad_0164"/>
<dbReference type="eggNOG" id="COG0456">
    <property type="taxonomic scope" value="Bacteria"/>
</dbReference>
<dbReference type="EMBL" id="CP002049">
    <property type="protein sequence ID" value="ADI13306.1"/>
    <property type="molecule type" value="Genomic_DNA"/>
</dbReference>
<dbReference type="Gene3D" id="3.40.630.30">
    <property type="match status" value="1"/>
</dbReference>
<proteinExistence type="predicted"/>
<evidence type="ECO:0000313" key="2">
    <source>
        <dbReference type="EMBL" id="ADI13306.1"/>
    </source>
</evidence>
<dbReference type="PANTHER" id="PTHR13170:SF16">
    <property type="entry name" value="PROTEIN O-GLCNACASE"/>
    <property type="match status" value="1"/>
</dbReference>
<evidence type="ECO:0000259" key="1">
    <source>
        <dbReference type="PROSITE" id="PS51186"/>
    </source>
</evidence>